<feature type="transmembrane region" description="Helical" evidence="11">
    <location>
        <begin position="28"/>
        <end position="47"/>
    </location>
</feature>
<dbReference type="GO" id="GO:0003774">
    <property type="term" value="F:cytoskeletal motor activity"/>
    <property type="evidence" value="ECO:0007669"/>
    <property type="project" value="InterPro"/>
</dbReference>
<comment type="subcellular location">
    <subcellularLocation>
        <location evidence="1 9">Bacterial flagellum basal body</location>
    </subcellularLocation>
    <subcellularLocation>
        <location evidence="2">Cell membrane</location>
        <topology evidence="2">Multi-pass membrane protein</topology>
    </subcellularLocation>
</comment>
<dbReference type="AlphaFoldDB" id="A0A223D221"/>
<evidence type="ECO:0000256" key="8">
    <source>
        <dbReference type="ARBA" id="ARBA00023143"/>
    </source>
</evidence>
<dbReference type="InterPro" id="IPR013556">
    <property type="entry name" value="Flag_M-ring_C"/>
</dbReference>
<dbReference type="PRINTS" id="PR01009">
    <property type="entry name" value="FLGMRINGFLIF"/>
</dbReference>
<sequence length="508" mass="56170">MVNQQLKQLFEKLTGYWKQLEKRQRRNLILVGVFFVLTVSLLSWFAFRPNYVVVFANQSPASLGELSQKLEELNIPIKVGSDSISVPEQYQHEATMKLAMEGLPSTGTLGYSVFDKTDLGMTEKEFNVRYQQAIEGNIANAIRTIKGVQEAKVSVVQAQEKFFVSQAQQDAKASVMLSLAPGVQLNTDQIGGIQQLVSHSVQGLLPQNVAIVDQNGTRLVDDAGEALTVGGTNSQLTKQQQIQIQVEQETTKKIRNALERIVGLNNVAVVVHADVDFDQRNWTDKKLTPPIDGSTTGGVISQRENTEQTEGTQGGGAAGQQQNNNNQQQYPAAEQGTSSSSKKDNTTNYEWNTYTENGKTSMYRVKQYTVSVLLNDKDLTQAQKDEITNFVSTAIGNKNDGTANDVITVTAQQFVAPANPFESQNFYKEPWFLGAMAAALVLLGGGAYVLTRRRKQTDVPVLEVPAAKEIAVAMEESESQKMKKQLEKLANQKPEEFVNLLRTWLVEE</sequence>
<evidence type="ECO:0000256" key="4">
    <source>
        <dbReference type="ARBA" id="ARBA00022475"/>
    </source>
</evidence>
<evidence type="ECO:0000256" key="10">
    <source>
        <dbReference type="SAM" id="MobiDB-lite"/>
    </source>
</evidence>
<protein>
    <recommendedName>
        <fullName evidence="9">Flagellar M-ring protein</fullName>
    </recommendedName>
</protein>
<evidence type="ECO:0000256" key="6">
    <source>
        <dbReference type="ARBA" id="ARBA00022989"/>
    </source>
</evidence>
<reference evidence="14 15" key="1">
    <citation type="journal article" date="2015" name="Int. J. Syst. Evol. Microbiol.">
        <title>Tumebacillus algifaecis sp. nov., isolated from decomposing algal scum.</title>
        <authorList>
            <person name="Wu Y.F."/>
            <person name="Zhang B."/>
            <person name="Xing P."/>
            <person name="Wu Q.L."/>
            <person name="Liu S.J."/>
        </authorList>
    </citation>
    <scope>NUCLEOTIDE SEQUENCE [LARGE SCALE GENOMIC DNA]</scope>
    <source>
        <strain evidence="14 15">THMBR28</strain>
    </source>
</reference>
<dbReference type="GO" id="GO:0071973">
    <property type="term" value="P:bacterial-type flagellum-dependent cell motility"/>
    <property type="evidence" value="ECO:0007669"/>
    <property type="project" value="InterPro"/>
</dbReference>
<evidence type="ECO:0000256" key="9">
    <source>
        <dbReference type="PIRNR" id="PIRNR004862"/>
    </source>
</evidence>
<dbReference type="Pfam" id="PF08345">
    <property type="entry name" value="YscJ_FliF_C"/>
    <property type="match status" value="1"/>
</dbReference>
<dbReference type="InterPro" id="IPR006182">
    <property type="entry name" value="FliF_N_dom"/>
</dbReference>
<evidence type="ECO:0000259" key="13">
    <source>
        <dbReference type="Pfam" id="PF08345"/>
    </source>
</evidence>
<evidence type="ECO:0000256" key="2">
    <source>
        <dbReference type="ARBA" id="ARBA00004651"/>
    </source>
</evidence>
<keyword evidence="4" id="KW-1003">Cell membrane</keyword>
<comment type="function">
    <text evidence="9">The M ring may be actively involved in energy transduction.</text>
</comment>
<dbReference type="GO" id="GO:0009431">
    <property type="term" value="C:bacterial-type flagellum basal body, MS ring"/>
    <property type="evidence" value="ECO:0007669"/>
    <property type="project" value="InterPro"/>
</dbReference>
<proteinExistence type="inferred from homology"/>
<dbReference type="KEGG" id="tab:CIG75_12065"/>
<dbReference type="EMBL" id="CP022657">
    <property type="protein sequence ID" value="ASS75652.1"/>
    <property type="molecule type" value="Genomic_DNA"/>
</dbReference>
<feature type="region of interest" description="Disordered" evidence="10">
    <location>
        <begin position="283"/>
        <end position="351"/>
    </location>
</feature>
<dbReference type="InterPro" id="IPR045851">
    <property type="entry name" value="AMP-bd_C_sf"/>
</dbReference>
<evidence type="ECO:0000259" key="12">
    <source>
        <dbReference type="Pfam" id="PF01514"/>
    </source>
</evidence>
<evidence type="ECO:0000313" key="14">
    <source>
        <dbReference type="EMBL" id="ASS75652.1"/>
    </source>
</evidence>
<dbReference type="Gene3D" id="3.30.300.30">
    <property type="match status" value="1"/>
</dbReference>
<evidence type="ECO:0000256" key="3">
    <source>
        <dbReference type="ARBA" id="ARBA00007971"/>
    </source>
</evidence>
<organism evidence="14 15">
    <name type="scientific">Tumebacillus algifaecis</name>
    <dbReference type="NCBI Taxonomy" id="1214604"/>
    <lineage>
        <taxon>Bacteria</taxon>
        <taxon>Bacillati</taxon>
        <taxon>Bacillota</taxon>
        <taxon>Bacilli</taxon>
        <taxon>Bacillales</taxon>
        <taxon>Alicyclobacillaceae</taxon>
        <taxon>Tumebacillus</taxon>
    </lineage>
</organism>
<dbReference type="NCBIfam" id="TIGR00206">
    <property type="entry name" value="fliF"/>
    <property type="match status" value="1"/>
</dbReference>
<dbReference type="PIRSF" id="PIRSF004862">
    <property type="entry name" value="FliF"/>
    <property type="match status" value="1"/>
</dbReference>
<keyword evidence="5 11" id="KW-0812">Transmembrane</keyword>
<evidence type="ECO:0000256" key="7">
    <source>
        <dbReference type="ARBA" id="ARBA00023136"/>
    </source>
</evidence>
<comment type="similarity">
    <text evidence="3 9">Belongs to the FliF family.</text>
</comment>
<evidence type="ECO:0000256" key="1">
    <source>
        <dbReference type="ARBA" id="ARBA00004117"/>
    </source>
</evidence>
<keyword evidence="8 9" id="KW-0975">Bacterial flagellum</keyword>
<dbReference type="InterPro" id="IPR043427">
    <property type="entry name" value="YscJ/FliF"/>
</dbReference>
<dbReference type="Proteomes" id="UP000214688">
    <property type="component" value="Chromosome"/>
</dbReference>
<keyword evidence="14" id="KW-0969">Cilium</keyword>
<gene>
    <name evidence="14" type="primary">fliF</name>
    <name evidence="14" type="ORF">CIG75_12065</name>
</gene>
<keyword evidence="6 11" id="KW-1133">Transmembrane helix</keyword>
<dbReference type="InterPro" id="IPR000067">
    <property type="entry name" value="FlgMring_FliF"/>
</dbReference>
<keyword evidence="14" id="KW-0282">Flagellum</keyword>
<feature type="compositionally biased region" description="Polar residues" evidence="10">
    <location>
        <begin position="293"/>
        <end position="303"/>
    </location>
</feature>
<feature type="domain" description="Flagellar M-ring N-terminal" evidence="12">
    <location>
        <begin position="48"/>
        <end position="219"/>
    </location>
</feature>
<evidence type="ECO:0000313" key="15">
    <source>
        <dbReference type="Proteomes" id="UP000214688"/>
    </source>
</evidence>
<keyword evidence="15" id="KW-1185">Reference proteome</keyword>
<dbReference type="PANTHER" id="PTHR30046:SF0">
    <property type="entry name" value="FLAGELLAR M-RING PROTEIN"/>
    <property type="match status" value="1"/>
</dbReference>
<keyword evidence="7 11" id="KW-0472">Membrane</keyword>
<dbReference type="PANTHER" id="PTHR30046">
    <property type="entry name" value="FLAGELLAR M-RING PROTEIN"/>
    <property type="match status" value="1"/>
</dbReference>
<accession>A0A223D221</accession>
<feature type="transmembrane region" description="Helical" evidence="11">
    <location>
        <begin position="431"/>
        <end position="450"/>
    </location>
</feature>
<keyword evidence="14" id="KW-0966">Cell projection</keyword>
<feature type="domain" description="Flagellar M-ring C-terminal" evidence="13">
    <location>
        <begin position="258"/>
        <end position="414"/>
    </location>
</feature>
<name>A0A223D221_9BACL</name>
<evidence type="ECO:0000256" key="11">
    <source>
        <dbReference type="SAM" id="Phobius"/>
    </source>
</evidence>
<dbReference type="Pfam" id="PF01514">
    <property type="entry name" value="YscJ_FliF"/>
    <property type="match status" value="1"/>
</dbReference>
<dbReference type="GO" id="GO:0005886">
    <property type="term" value="C:plasma membrane"/>
    <property type="evidence" value="ECO:0007669"/>
    <property type="project" value="UniProtKB-SubCell"/>
</dbReference>
<feature type="compositionally biased region" description="Low complexity" evidence="10">
    <location>
        <begin position="319"/>
        <end position="329"/>
    </location>
</feature>
<evidence type="ECO:0000256" key="5">
    <source>
        <dbReference type="ARBA" id="ARBA00022692"/>
    </source>
</evidence>